<evidence type="ECO:0000259" key="3">
    <source>
        <dbReference type="PROSITE" id="PS50157"/>
    </source>
</evidence>
<dbReference type="Pfam" id="PF00096">
    <property type="entry name" value="zf-C2H2"/>
    <property type="match status" value="1"/>
</dbReference>
<evidence type="ECO:0000313" key="4">
    <source>
        <dbReference type="EMBL" id="OHE90314.1"/>
    </source>
</evidence>
<keyword evidence="1" id="KW-0479">Metal-binding</keyword>
<keyword evidence="5" id="KW-1185">Reference proteome</keyword>
<dbReference type="PROSITE" id="PS50157">
    <property type="entry name" value="ZINC_FINGER_C2H2_2"/>
    <property type="match status" value="1"/>
</dbReference>
<feature type="region of interest" description="Disordered" evidence="2">
    <location>
        <begin position="202"/>
        <end position="225"/>
    </location>
</feature>
<dbReference type="GeneID" id="34567508"/>
<dbReference type="Proteomes" id="UP000176998">
    <property type="component" value="Unassembled WGS sequence"/>
</dbReference>
<name>A0A1G4AMB9_9PEZI</name>
<evidence type="ECO:0000313" key="5">
    <source>
        <dbReference type="Proteomes" id="UP000176998"/>
    </source>
</evidence>
<gene>
    <name evidence="4" type="ORF">CORC01_14387</name>
</gene>
<feature type="region of interest" description="Disordered" evidence="2">
    <location>
        <begin position="80"/>
        <end position="107"/>
    </location>
</feature>
<dbReference type="InterPro" id="IPR013087">
    <property type="entry name" value="Znf_C2H2_type"/>
</dbReference>
<sequence length="343" mass="38636">MESYVNQCHVCSRPFPTQQRLQQHIWHYQTEIATLLAKLHELFAHQSPELKTTESPDDRASLLPIVNAVATIESEIDTLPPAQTEDEEKSQSRFRRATNKSNPSDQQREFACPECPAGFARKQDLERHYTTHYQCKEFCQFCSNTFTTGRKYVTHKCAKAGPLTQRTYVKRRCTALLVEAKRDLYAKKSKMECVTETASQIKRRPSKVPDVGNEDETQYEPPTLSSEVEALAPVEAENHGHSRQTGAVAFDSDHSAFVTADDTQYSHSPPLHPPLFWPLGISWQSQLLEFPSPLWSTVSVGAESTSLPPRHGPVSNLGSMSDQLLQMSTAQAEMHDDVSFDCL</sequence>
<comment type="caution">
    <text evidence="4">The sequence shown here is derived from an EMBL/GenBank/DDBJ whole genome shotgun (WGS) entry which is preliminary data.</text>
</comment>
<proteinExistence type="predicted"/>
<dbReference type="GO" id="GO:0008270">
    <property type="term" value="F:zinc ion binding"/>
    <property type="evidence" value="ECO:0007669"/>
    <property type="project" value="UniProtKB-KW"/>
</dbReference>
<dbReference type="STRING" id="1209926.A0A1G4AMB9"/>
<dbReference type="AlphaFoldDB" id="A0A1G4AMB9"/>
<dbReference type="OrthoDB" id="10678186at2759"/>
<feature type="domain" description="C2H2-type" evidence="3">
    <location>
        <begin position="110"/>
        <end position="137"/>
    </location>
</feature>
<dbReference type="PROSITE" id="PS00028">
    <property type="entry name" value="ZINC_FINGER_C2H2_1"/>
    <property type="match status" value="1"/>
</dbReference>
<evidence type="ECO:0000256" key="1">
    <source>
        <dbReference type="PROSITE-ProRule" id="PRU00042"/>
    </source>
</evidence>
<protein>
    <recommendedName>
        <fullName evidence="3">C2H2-type domain-containing protein</fullName>
    </recommendedName>
</protein>
<evidence type="ECO:0000256" key="2">
    <source>
        <dbReference type="SAM" id="MobiDB-lite"/>
    </source>
</evidence>
<dbReference type="EMBL" id="MJBS01000281">
    <property type="protein sequence ID" value="OHE90314.1"/>
    <property type="molecule type" value="Genomic_DNA"/>
</dbReference>
<reference evidence="4 5" key="1">
    <citation type="submission" date="2016-09" db="EMBL/GenBank/DDBJ databases">
        <authorList>
            <person name="Capua I."/>
            <person name="De Benedictis P."/>
            <person name="Joannis T."/>
            <person name="Lombin L.H."/>
            <person name="Cattoli G."/>
        </authorList>
    </citation>
    <scope>NUCLEOTIDE SEQUENCE [LARGE SCALE GENOMIC DNA]</scope>
    <source>
        <strain evidence="4 5">IMI 309357</strain>
    </source>
</reference>
<dbReference type="RefSeq" id="XP_022467491.1">
    <property type="nucleotide sequence ID" value="XM_022625998.1"/>
</dbReference>
<keyword evidence="1" id="KW-0862">Zinc</keyword>
<dbReference type="SMART" id="SM00355">
    <property type="entry name" value="ZnF_C2H2"/>
    <property type="match status" value="2"/>
</dbReference>
<accession>A0A1G4AMB9</accession>
<dbReference type="InterPro" id="IPR036236">
    <property type="entry name" value="Znf_C2H2_sf"/>
</dbReference>
<dbReference type="SUPFAM" id="SSF57667">
    <property type="entry name" value="beta-beta-alpha zinc fingers"/>
    <property type="match status" value="1"/>
</dbReference>
<organism evidence="4 5">
    <name type="scientific">Colletotrichum orchidophilum</name>
    <dbReference type="NCBI Taxonomy" id="1209926"/>
    <lineage>
        <taxon>Eukaryota</taxon>
        <taxon>Fungi</taxon>
        <taxon>Dikarya</taxon>
        <taxon>Ascomycota</taxon>
        <taxon>Pezizomycotina</taxon>
        <taxon>Sordariomycetes</taxon>
        <taxon>Hypocreomycetidae</taxon>
        <taxon>Glomerellales</taxon>
        <taxon>Glomerellaceae</taxon>
        <taxon>Colletotrichum</taxon>
    </lineage>
</organism>
<dbReference type="Gene3D" id="3.30.160.60">
    <property type="entry name" value="Classic Zinc Finger"/>
    <property type="match status" value="1"/>
</dbReference>
<keyword evidence="1" id="KW-0863">Zinc-finger</keyword>